<dbReference type="PROSITE" id="PS51192">
    <property type="entry name" value="HELICASE_ATP_BIND_1"/>
    <property type="match status" value="1"/>
</dbReference>
<comment type="caution">
    <text evidence="6">The sequence shown here is derived from an EMBL/GenBank/DDBJ whole genome shotgun (WGS) entry which is preliminary data.</text>
</comment>
<dbReference type="AlphaFoldDB" id="A0A210QIF9"/>
<dbReference type="PROSITE" id="PS51194">
    <property type="entry name" value="HELICASE_CTER"/>
    <property type="match status" value="1"/>
</dbReference>
<dbReference type="GO" id="GO:0009378">
    <property type="term" value="F:four-way junction helicase activity"/>
    <property type="evidence" value="ECO:0007669"/>
    <property type="project" value="TreeGrafter"/>
</dbReference>
<dbReference type="PROSITE" id="PS00198">
    <property type="entry name" value="4FE4S_FER_1"/>
    <property type="match status" value="1"/>
</dbReference>
<dbReference type="PANTHER" id="PTHR13710">
    <property type="entry name" value="DNA HELICASE RECQ FAMILY MEMBER"/>
    <property type="match status" value="1"/>
</dbReference>
<accession>A0A210QIF9</accession>
<dbReference type="GO" id="GO:0000724">
    <property type="term" value="P:double-strand break repair via homologous recombination"/>
    <property type="evidence" value="ECO:0007669"/>
    <property type="project" value="TreeGrafter"/>
</dbReference>
<dbReference type="SMART" id="SM00490">
    <property type="entry name" value="HELICc"/>
    <property type="match status" value="1"/>
</dbReference>
<evidence type="ECO:0000256" key="2">
    <source>
        <dbReference type="ARBA" id="ARBA00034617"/>
    </source>
</evidence>
<keyword evidence="7" id="KW-1185">Reference proteome</keyword>
<dbReference type="Proteomes" id="UP000242188">
    <property type="component" value="Unassembled WGS sequence"/>
</dbReference>
<dbReference type="InterPro" id="IPR027417">
    <property type="entry name" value="P-loop_NTPase"/>
</dbReference>
<sequence length="321" mass="36569">MSKVWKKNIIALVVDEVHCISEWGEDFRKEFRHLHELRSAIRAPVLALTATSTEAVKQDIKKYLQIDDAIVIYTSPDRPNIFIDFTKAESTDLEGKFYWLLSYLREKKSAAKKIIVYCRSVDKVAEVFILLRRNLGLDAYVDGIKDSSHALVEMFHRHDESKARILRNFKDPDSNLRCLIATVALGMGIQIDDVDIVMHLGSPKSILSYWQEMGRCARDGRPGYSYVLYDNFTLSCKGTQKDVKSIVNVETCFRKTVLSYLGDKTDPSVPEVCNGDCDTERCLCAKCLCCSRCQQQCPSKEKQFDITKFASLTDGPTDQLY</sequence>
<evidence type="ECO:0000256" key="3">
    <source>
        <dbReference type="ARBA" id="ARBA00034808"/>
    </source>
</evidence>
<dbReference type="GO" id="GO:0043138">
    <property type="term" value="F:3'-5' DNA helicase activity"/>
    <property type="evidence" value="ECO:0007669"/>
    <property type="project" value="UniProtKB-EC"/>
</dbReference>
<dbReference type="Pfam" id="PF00271">
    <property type="entry name" value="Helicase_C"/>
    <property type="match status" value="1"/>
</dbReference>
<proteinExistence type="inferred from homology"/>
<dbReference type="SUPFAM" id="SSF52540">
    <property type="entry name" value="P-loop containing nucleoside triphosphate hydrolases"/>
    <property type="match status" value="1"/>
</dbReference>
<dbReference type="Gene3D" id="3.40.50.300">
    <property type="entry name" value="P-loop containing nucleotide triphosphate hydrolases"/>
    <property type="match status" value="2"/>
</dbReference>
<dbReference type="InterPro" id="IPR017900">
    <property type="entry name" value="4Fe4S_Fe_S_CS"/>
</dbReference>
<dbReference type="OrthoDB" id="10040197at2759"/>
<dbReference type="GO" id="GO:0005737">
    <property type="term" value="C:cytoplasm"/>
    <property type="evidence" value="ECO:0007669"/>
    <property type="project" value="TreeGrafter"/>
</dbReference>
<evidence type="ECO:0000256" key="1">
    <source>
        <dbReference type="ARBA" id="ARBA00005446"/>
    </source>
</evidence>
<evidence type="ECO:0000313" key="7">
    <source>
        <dbReference type="Proteomes" id="UP000242188"/>
    </source>
</evidence>
<dbReference type="STRING" id="6573.A0A210QIF9"/>
<dbReference type="GO" id="GO:0005694">
    <property type="term" value="C:chromosome"/>
    <property type="evidence" value="ECO:0007669"/>
    <property type="project" value="TreeGrafter"/>
</dbReference>
<dbReference type="GO" id="GO:0000723">
    <property type="term" value="P:telomere maintenance"/>
    <property type="evidence" value="ECO:0007669"/>
    <property type="project" value="TreeGrafter"/>
</dbReference>
<evidence type="ECO:0000259" key="4">
    <source>
        <dbReference type="PROSITE" id="PS51192"/>
    </source>
</evidence>
<feature type="domain" description="Helicase ATP-binding" evidence="4">
    <location>
        <begin position="1"/>
        <end position="70"/>
    </location>
</feature>
<comment type="catalytic activity">
    <reaction evidence="2">
        <text>Couples ATP hydrolysis with the unwinding of duplex DNA by translocating in the 3'-5' direction.</text>
        <dbReference type="EC" id="5.6.2.4"/>
    </reaction>
</comment>
<dbReference type="PANTHER" id="PTHR13710:SF157">
    <property type="entry name" value="DNA HELICASE"/>
    <property type="match status" value="1"/>
</dbReference>
<name>A0A210QIF9_MIZYE</name>
<dbReference type="InterPro" id="IPR014001">
    <property type="entry name" value="Helicase_ATP-bd"/>
</dbReference>
<dbReference type="InterPro" id="IPR001650">
    <property type="entry name" value="Helicase_C-like"/>
</dbReference>
<evidence type="ECO:0000313" key="6">
    <source>
        <dbReference type="EMBL" id="OWF48544.1"/>
    </source>
</evidence>
<dbReference type="GO" id="GO:0005654">
    <property type="term" value="C:nucleoplasm"/>
    <property type="evidence" value="ECO:0007669"/>
    <property type="project" value="TreeGrafter"/>
</dbReference>
<reference evidence="6 7" key="1">
    <citation type="journal article" date="2017" name="Nat. Ecol. Evol.">
        <title>Scallop genome provides insights into evolution of bilaterian karyotype and development.</title>
        <authorList>
            <person name="Wang S."/>
            <person name="Zhang J."/>
            <person name="Jiao W."/>
            <person name="Li J."/>
            <person name="Xun X."/>
            <person name="Sun Y."/>
            <person name="Guo X."/>
            <person name="Huan P."/>
            <person name="Dong B."/>
            <person name="Zhang L."/>
            <person name="Hu X."/>
            <person name="Sun X."/>
            <person name="Wang J."/>
            <person name="Zhao C."/>
            <person name="Wang Y."/>
            <person name="Wang D."/>
            <person name="Huang X."/>
            <person name="Wang R."/>
            <person name="Lv J."/>
            <person name="Li Y."/>
            <person name="Zhang Z."/>
            <person name="Liu B."/>
            <person name="Lu W."/>
            <person name="Hui Y."/>
            <person name="Liang J."/>
            <person name="Zhou Z."/>
            <person name="Hou R."/>
            <person name="Li X."/>
            <person name="Liu Y."/>
            <person name="Li H."/>
            <person name="Ning X."/>
            <person name="Lin Y."/>
            <person name="Zhao L."/>
            <person name="Xing Q."/>
            <person name="Dou J."/>
            <person name="Li Y."/>
            <person name="Mao J."/>
            <person name="Guo H."/>
            <person name="Dou H."/>
            <person name="Li T."/>
            <person name="Mu C."/>
            <person name="Jiang W."/>
            <person name="Fu Q."/>
            <person name="Fu X."/>
            <person name="Miao Y."/>
            <person name="Liu J."/>
            <person name="Yu Q."/>
            <person name="Li R."/>
            <person name="Liao H."/>
            <person name="Li X."/>
            <person name="Kong Y."/>
            <person name="Jiang Z."/>
            <person name="Chourrout D."/>
            <person name="Li R."/>
            <person name="Bao Z."/>
        </authorList>
    </citation>
    <scope>NUCLEOTIDE SEQUENCE [LARGE SCALE GENOMIC DNA]</scope>
    <source>
        <strain evidence="6 7">PY_sf001</strain>
    </source>
</reference>
<keyword evidence="6" id="KW-0067">ATP-binding</keyword>
<gene>
    <name evidence="6" type="ORF">KP79_PYT01173</name>
</gene>
<organism evidence="6 7">
    <name type="scientific">Mizuhopecten yessoensis</name>
    <name type="common">Japanese scallop</name>
    <name type="synonym">Patinopecten yessoensis</name>
    <dbReference type="NCBI Taxonomy" id="6573"/>
    <lineage>
        <taxon>Eukaryota</taxon>
        <taxon>Metazoa</taxon>
        <taxon>Spiralia</taxon>
        <taxon>Lophotrochozoa</taxon>
        <taxon>Mollusca</taxon>
        <taxon>Bivalvia</taxon>
        <taxon>Autobranchia</taxon>
        <taxon>Pteriomorphia</taxon>
        <taxon>Pectinida</taxon>
        <taxon>Pectinoidea</taxon>
        <taxon>Pectinidae</taxon>
        <taxon>Mizuhopecten</taxon>
    </lineage>
</organism>
<dbReference type="EC" id="5.6.2.4" evidence="3"/>
<keyword evidence="6" id="KW-0347">Helicase</keyword>
<comment type="similarity">
    <text evidence="1">Belongs to the helicase family. RecQ subfamily.</text>
</comment>
<protein>
    <recommendedName>
        <fullName evidence="3">DNA 3'-5' helicase</fullName>
        <ecNumber evidence="3">5.6.2.4</ecNumber>
    </recommendedName>
</protein>
<evidence type="ECO:0000259" key="5">
    <source>
        <dbReference type="PROSITE" id="PS51194"/>
    </source>
</evidence>
<keyword evidence="6" id="KW-0378">Hydrolase</keyword>
<feature type="domain" description="Helicase C-terminal" evidence="5">
    <location>
        <begin position="96"/>
        <end position="273"/>
    </location>
</feature>
<dbReference type="EMBL" id="NEDP02003490">
    <property type="protein sequence ID" value="OWF48544.1"/>
    <property type="molecule type" value="Genomic_DNA"/>
</dbReference>
<keyword evidence="6" id="KW-0547">Nucleotide-binding</keyword>